<reference evidence="3" key="1">
    <citation type="submission" date="2025-08" db="UniProtKB">
        <authorList>
            <consortium name="RefSeq"/>
        </authorList>
    </citation>
    <scope>IDENTIFICATION</scope>
    <source>
        <tissue evidence="3">Muscle</tissue>
    </source>
</reference>
<gene>
    <name evidence="3" type="primary">LOC106470248</name>
</gene>
<protein>
    <submittedName>
        <fullName evidence="3">Uncharacterized protein LOC106470248</fullName>
    </submittedName>
</protein>
<name>A0ABM1BPM7_LIMPO</name>
<accession>A0ABM1BPM7</accession>
<proteinExistence type="predicted"/>
<dbReference type="InterPro" id="IPR033228">
    <property type="entry name" value="SZT2"/>
</dbReference>
<dbReference type="GeneID" id="106470248"/>
<dbReference type="Proteomes" id="UP000694941">
    <property type="component" value="Unplaced"/>
</dbReference>
<feature type="compositionally biased region" description="Low complexity" evidence="1">
    <location>
        <begin position="160"/>
        <end position="195"/>
    </location>
</feature>
<organism evidence="2 3">
    <name type="scientific">Limulus polyphemus</name>
    <name type="common">Atlantic horseshoe crab</name>
    <dbReference type="NCBI Taxonomy" id="6850"/>
    <lineage>
        <taxon>Eukaryota</taxon>
        <taxon>Metazoa</taxon>
        <taxon>Ecdysozoa</taxon>
        <taxon>Arthropoda</taxon>
        <taxon>Chelicerata</taxon>
        <taxon>Merostomata</taxon>
        <taxon>Xiphosura</taxon>
        <taxon>Limulidae</taxon>
        <taxon>Limulus</taxon>
    </lineage>
</organism>
<dbReference type="PANTHER" id="PTHR14918:SF3">
    <property type="entry name" value="KICSTOR COMPLEX PROTEIN SZT2"/>
    <property type="match status" value="1"/>
</dbReference>
<sequence>MTLPGYHLSKLGEYYYLVVDPESEEHMHRPFGSLVPPLGLASRDLRIPQHPHSDDNTVLKKASWDLQNLVLPLLDQNFNRGLLRRQNKSGETEDDNQIMGMPPILDRLDTDHKCVDSVNQAIRDEDKGTETEENETTDLTRSRPVRKVSSKNLKDKSHSASRSASVAPEESSAQSASRSTSVVPGESSTMVSESVSSDKIIFHETGITEAPVIFSPEITFIKNKNELKPGEQLPILLGAVDSVTSGSAIRDRSDSINSFTGESHPVEIPGNPAHPAVQQLQGTQDSLRSTPVLFHDAEISSFIGSEHVSNTEDGYEGDSSDSASDWDWLNALDTRRPLMPRFWFILKVLQDCVYVYCHIRHREQEDDELRQCKEIFSQVVQIIKDICKVVNQTLLLQDLHESRMCNQLLVPEASEDIWKHEGGLLSSGKVSHMYGHSIFGADEHDAPEQQSYLEATMKFMPGTFDCGIVWETHFTLHPRLNTGPGHTVVSRGIRALRAVLNTFSVNNRKNMFVYQERSGSVFYLRLNETFCQGHSGYGLSKREDESSLSGLCFY</sequence>
<evidence type="ECO:0000313" key="3">
    <source>
        <dbReference type="RefSeq" id="XP_013786244.2"/>
    </source>
</evidence>
<dbReference type="RefSeq" id="XP_013786244.2">
    <property type="nucleotide sequence ID" value="XM_013930790.2"/>
</dbReference>
<evidence type="ECO:0000313" key="2">
    <source>
        <dbReference type="Proteomes" id="UP000694941"/>
    </source>
</evidence>
<evidence type="ECO:0000256" key="1">
    <source>
        <dbReference type="SAM" id="MobiDB-lite"/>
    </source>
</evidence>
<keyword evidence="2" id="KW-1185">Reference proteome</keyword>
<feature type="region of interest" description="Disordered" evidence="1">
    <location>
        <begin position="120"/>
        <end position="195"/>
    </location>
</feature>
<feature type="region of interest" description="Disordered" evidence="1">
    <location>
        <begin position="86"/>
        <end position="108"/>
    </location>
</feature>
<dbReference type="PANTHER" id="PTHR14918">
    <property type="entry name" value="KICSTOR COMPLEX PROTEIN SZT2"/>
    <property type="match status" value="1"/>
</dbReference>